<dbReference type="RefSeq" id="WP_139601303.1">
    <property type="nucleotide sequence ID" value="NZ_VDCQ01000006.1"/>
</dbReference>
<dbReference type="PANTHER" id="PTHR45138:SF9">
    <property type="entry name" value="DIGUANYLATE CYCLASE DGCM-RELATED"/>
    <property type="match status" value="1"/>
</dbReference>
<gene>
    <name evidence="3" type="ORF">FE784_06380</name>
</gene>
<dbReference type="Pfam" id="PF00990">
    <property type="entry name" value="GGDEF"/>
    <property type="match status" value="1"/>
</dbReference>
<evidence type="ECO:0000256" key="1">
    <source>
        <dbReference type="SAM" id="Coils"/>
    </source>
</evidence>
<protein>
    <submittedName>
        <fullName evidence="3">GGDEF domain-containing protein</fullName>
    </submittedName>
</protein>
<dbReference type="SUPFAM" id="SSF55781">
    <property type="entry name" value="GAF domain-like"/>
    <property type="match status" value="2"/>
</dbReference>
<comment type="caution">
    <text evidence="3">The sequence shown here is derived from an EMBL/GenBank/DDBJ whole genome shotgun (WGS) entry which is preliminary data.</text>
</comment>
<proteinExistence type="predicted"/>
<dbReference type="EMBL" id="VDCQ01000006">
    <property type="protein sequence ID" value="TNJ67168.1"/>
    <property type="molecule type" value="Genomic_DNA"/>
</dbReference>
<evidence type="ECO:0000259" key="2">
    <source>
        <dbReference type="PROSITE" id="PS50887"/>
    </source>
</evidence>
<dbReference type="SMART" id="SM00065">
    <property type="entry name" value="GAF"/>
    <property type="match status" value="1"/>
</dbReference>
<dbReference type="GO" id="GO:1902201">
    <property type="term" value="P:negative regulation of bacterial-type flagellum-dependent cell motility"/>
    <property type="evidence" value="ECO:0007669"/>
    <property type="project" value="TreeGrafter"/>
</dbReference>
<dbReference type="InterPro" id="IPR029787">
    <property type="entry name" value="Nucleotide_cyclase"/>
</dbReference>
<dbReference type="GO" id="GO:0052621">
    <property type="term" value="F:diguanylate cyclase activity"/>
    <property type="evidence" value="ECO:0007669"/>
    <property type="project" value="TreeGrafter"/>
</dbReference>
<dbReference type="InterPro" id="IPR003018">
    <property type="entry name" value="GAF"/>
</dbReference>
<keyword evidence="1" id="KW-0175">Coiled coil</keyword>
<organism evidence="3 4">
    <name type="scientific">Paenibacillus hemerocallicola</name>
    <dbReference type="NCBI Taxonomy" id="1172614"/>
    <lineage>
        <taxon>Bacteria</taxon>
        <taxon>Bacillati</taxon>
        <taxon>Bacillota</taxon>
        <taxon>Bacilli</taxon>
        <taxon>Bacillales</taxon>
        <taxon>Paenibacillaceae</taxon>
        <taxon>Paenibacillus</taxon>
    </lineage>
</organism>
<keyword evidence="4" id="KW-1185">Reference proteome</keyword>
<dbReference type="SUPFAM" id="SSF55073">
    <property type="entry name" value="Nucleotide cyclase"/>
    <property type="match status" value="1"/>
</dbReference>
<dbReference type="PROSITE" id="PS50887">
    <property type="entry name" value="GGDEF"/>
    <property type="match status" value="1"/>
</dbReference>
<name>A0A5C4TDM6_9BACL</name>
<dbReference type="PANTHER" id="PTHR45138">
    <property type="entry name" value="REGULATORY COMPONENTS OF SENSORY TRANSDUCTION SYSTEM"/>
    <property type="match status" value="1"/>
</dbReference>
<dbReference type="SMART" id="SM00267">
    <property type="entry name" value="GGDEF"/>
    <property type="match status" value="1"/>
</dbReference>
<dbReference type="CDD" id="cd01949">
    <property type="entry name" value="GGDEF"/>
    <property type="match status" value="1"/>
</dbReference>
<dbReference type="FunFam" id="3.30.70.270:FF:000001">
    <property type="entry name" value="Diguanylate cyclase domain protein"/>
    <property type="match status" value="1"/>
</dbReference>
<accession>A0A5C4TDM6</accession>
<feature type="domain" description="GGDEF" evidence="2">
    <location>
        <begin position="508"/>
        <end position="635"/>
    </location>
</feature>
<evidence type="ECO:0000313" key="3">
    <source>
        <dbReference type="EMBL" id="TNJ67168.1"/>
    </source>
</evidence>
<dbReference type="Gene3D" id="3.30.70.270">
    <property type="match status" value="1"/>
</dbReference>
<dbReference type="InterPro" id="IPR050469">
    <property type="entry name" value="Diguanylate_Cyclase"/>
</dbReference>
<dbReference type="InterPro" id="IPR043128">
    <property type="entry name" value="Rev_trsase/Diguanyl_cyclase"/>
</dbReference>
<dbReference type="Proteomes" id="UP000307943">
    <property type="component" value="Unassembled WGS sequence"/>
</dbReference>
<dbReference type="OrthoDB" id="9759607at2"/>
<evidence type="ECO:0000313" key="4">
    <source>
        <dbReference type="Proteomes" id="UP000307943"/>
    </source>
</evidence>
<dbReference type="InterPro" id="IPR029016">
    <property type="entry name" value="GAF-like_dom_sf"/>
</dbReference>
<reference evidence="3 4" key="1">
    <citation type="submission" date="2019-05" db="EMBL/GenBank/DDBJ databases">
        <title>We sequenced the genome of Paenibacillus hemerocallicola KCTC 33185 for further insight into its adaptation and study the phylogeny of Paenibacillus.</title>
        <authorList>
            <person name="Narsing Rao M.P."/>
        </authorList>
    </citation>
    <scope>NUCLEOTIDE SEQUENCE [LARGE SCALE GENOMIC DNA]</scope>
    <source>
        <strain evidence="3 4">KCTC 33185</strain>
    </source>
</reference>
<dbReference type="Gene3D" id="3.30.450.40">
    <property type="match status" value="2"/>
</dbReference>
<feature type="coiled-coil region" evidence="1">
    <location>
        <begin position="152"/>
        <end position="179"/>
    </location>
</feature>
<dbReference type="AlphaFoldDB" id="A0A5C4TDM6"/>
<sequence>MVGMPHQDRLAATMSDAFRTFVTEMQKRMPGRTDVYALFDSDGGYRLHYTHDPVHSVSAPAHPVTAETFQAEPFTTAFTASRRDRSFRTAALHWPPLHPEAHFYAVAILPVFSDDNELIAYLVRLTDNEPMETETTAFMQLAGIALTACIRTETAEHASRELRVRIDEQERRASRKEAQYALAMQIHLHNDADQVLTELMRILELLLPGRLFEIYLSHDQYCSIASVKPLQFRQSDEDSRFRAFTEARLVVGTDEEGKPLEAVFPLRGNQGVYGVLRLAIADGMQPEAETMHSITMLADTAGSAFENARLYEQSNRLVGELRLINEITQRLNQSLKLHDIYHFASTELRNIFDADFSCILELEKGSSELIVRASEPASFFSEHYAVDYGFSGRVIATKEPVIISDYHADSKVRSVWMESTNSRSLLACPIMVEGGVVGVILVAHRRANYFSYDNYKLLQTLSGHIGLAVSNASLHAEVRKMVQTDRLTGLYARHYLDDQIGSFQKKDYCGSLIVVDIDDFKKVNDTHGHQVGDRVLIHVSSIVRSCIREGDIASRWGGEELAVYLSQATKEQAMHVAERIRRRVLTETSPKVSVSCGVSDWNWEDEKISVESLFYRADMALYKAKHSGKNRICIG</sequence>
<dbReference type="InterPro" id="IPR000160">
    <property type="entry name" value="GGDEF_dom"/>
</dbReference>
<dbReference type="GO" id="GO:0043709">
    <property type="term" value="P:cell adhesion involved in single-species biofilm formation"/>
    <property type="evidence" value="ECO:0007669"/>
    <property type="project" value="TreeGrafter"/>
</dbReference>
<dbReference type="NCBIfam" id="TIGR00254">
    <property type="entry name" value="GGDEF"/>
    <property type="match status" value="1"/>
</dbReference>
<dbReference type="Pfam" id="PF13185">
    <property type="entry name" value="GAF_2"/>
    <property type="match status" value="1"/>
</dbReference>
<dbReference type="GO" id="GO:0005886">
    <property type="term" value="C:plasma membrane"/>
    <property type="evidence" value="ECO:0007669"/>
    <property type="project" value="TreeGrafter"/>
</dbReference>